<dbReference type="Proteomes" id="UP001163846">
    <property type="component" value="Unassembled WGS sequence"/>
</dbReference>
<dbReference type="PANTHER" id="PTHR12953">
    <property type="entry name" value="MEMBRANE PROTEIN CH1 RELATED"/>
    <property type="match status" value="1"/>
</dbReference>
<evidence type="ECO:0000256" key="4">
    <source>
        <dbReference type="ARBA" id="ARBA00023136"/>
    </source>
</evidence>
<protein>
    <submittedName>
        <fullName evidence="6">SUN domain-containing protein</fullName>
    </submittedName>
</protein>
<accession>A0AA38NWR2</accession>
<comment type="subcellular location">
    <subcellularLocation>
        <location evidence="1">Endomembrane system</location>
    </subcellularLocation>
</comment>
<evidence type="ECO:0000313" key="7">
    <source>
        <dbReference type="Proteomes" id="UP001163846"/>
    </source>
</evidence>
<dbReference type="GO" id="GO:0005737">
    <property type="term" value="C:cytoplasm"/>
    <property type="evidence" value="ECO:0007669"/>
    <property type="project" value="TreeGrafter"/>
</dbReference>
<keyword evidence="2" id="KW-0812">Transmembrane</keyword>
<name>A0AA38NWR2_9AGAR</name>
<dbReference type="Gene3D" id="2.60.120.260">
    <property type="entry name" value="Galactose-binding domain-like"/>
    <property type="match status" value="1"/>
</dbReference>
<organism evidence="6 7">
    <name type="scientific">Lentinula raphanica</name>
    <dbReference type="NCBI Taxonomy" id="153919"/>
    <lineage>
        <taxon>Eukaryota</taxon>
        <taxon>Fungi</taxon>
        <taxon>Dikarya</taxon>
        <taxon>Basidiomycota</taxon>
        <taxon>Agaricomycotina</taxon>
        <taxon>Agaricomycetes</taxon>
        <taxon>Agaricomycetidae</taxon>
        <taxon>Agaricales</taxon>
        <taxon>Marasmiineae</taxon>
        <taxon>Omphalotaceae</taxon>
        <taxon>Lentinula</taxon>
    </lineage>
</organism>
<feature type="non-terminal residue" evidence="6">
    <location>
        <position position="95"/>
    </location>
</feature>
<sequence>FVVVELCEDIRIDTVQLADFRFFSGVFKDFTVSVSKTYKEDWIVAGTYRAKNVRGVQSFHPPPSLTGFYRFIRIDFHTHYSNEYYCPISLLRVYA</sequence>
<keyword evidence="3" id="KW-1133">Transmembrane helix</keyword>
<keyword evidence="4" id="KW-0472">Membrane</keyword>
<dbReference type="EMBL" id="MU807144">
    <property type="protein sequence ID" value="KAJ3831951.1"/>
    <property type="molecule type" value="Genomic_DNA"/>
</dbReference>
<dbReference type="Pfam" id="PF07738">
    <property type="entry name" value="Sad1_UNC"/>
    <property type="match status" value="1"/>
</dbReference>
<keyword evidence="7" id="KW-1185">Reference proteome</keyword>
<dbReference type="AlphaFoldDB" id="A0AA38NWR2"/>
<dbReference type="InterPro" id="IPR045120">
    <property type="entry name" value="Suco/Slp1-like"/>
</dbReference>
<evidence type="ECO:0000256" key="3">
    <source>
        <dbReference type="ARBA" id="ARBA00022989"/>
    </source>
</evidence>
<proteinExistence type="predicted"/>
<evidence type="ECO:0000313" key="6">
    <source>
        <dbReference type="EMBL" id="KAJ3831951.1"/>
    </source>
</evidence>
<comment type="caution">
    <text evidence="6">The sequence shown here is derived from an EMBL/GenBank/DDBJ whole genome shotgun (WGS) entry which is preliminary data.</text>
</comment>
<dbReference type="GO" id="GO:0012505">
    <property type="term" value="C:endomembrane system"/>
    <property type="evidence" value="ECO:0007669"/>
    <property type="project" value="UniProtKB-SubCell"/>
</dbReference>
<feature type="domain" description="SUN" evidence="5">
    <location>
        <begin position="1"/>
        <end position="95"/>
    </location>
</feature>
<dbReference type="InterPro" id="IPR012919">
    <property type="entry name" value="SUN_dom"/>
</dbReference>
<gene>
    <name evidence="6" type="ORF">F5878DRAFT_548861</name>
</gene>
<dbReference type="PANTHER" id="PTHR12953:SF0">
    <property type="entry name" value="SUN DOMAIN-CONTAINING OSSIFICATION FACTOR"/>
    <property type="match status" value="1"/>
</dbReference>
<evidence type="ECO:0000256" key="2">
    <source>
        <dbReference type="ARBA" id="ARBA00022692"/>
    </source>
</evidence>
<evidence type="ECO:0000256" key="1">
    <source>
        <dbReference type="ARBA" id="ARBA00004308"/>
    </source>
</evidence>
<dbReference type="PROSITE" id="PS51469">
    <property type="entry name" value="SUN"/>
    <property type="match status" value="1"/>
</dbReference>
<reference evidence="6" key="1">
    <citation type="submission" date="2022-08" db="EMBL/GenBank/DDBJ databases">
        <authorList>
            <consortium name="DOE Joint Genome Institute"/>
            <person name="Min B."/>
            <person name="Riley R."/>
            <person name="Sierra-Patev S."/>
            <person name="Naranjo-Ortiz M."/>
            <person name="Looney B."/>
            <person name="Konkel Z."/>
            <person name="Slot J.C."/>
            <person name="Sakamoto Y."/>
            <person name="Steenwyk J.L."/>
            <person name="Rokas A."/>
            <person name="Carro J."/>
            <person name="Camarero S."/>
            <person name="Ferreira P."/>
            <person name="Molpeceres G."/>
            <person name="Ruiz-Duenas F.J."/>
            <person name="Serrano A."/>
            <person name="Henrissat B."/>
            <person name="Drula E."/>
            <person name="Hughes K.W."/>
            <person name="Mata J.L."/>
            <person name="Ishikawa N.K."/>
            <person name="Vargas-Isla R."/>
            <person name="Ushijima S."/>
            <person name="Smith C.A."/>
            <person name="Ahrendt S."/>
            <person name="Andreopoulos W."/>
            <person name="He G."/>
            <person name="Labutti K."/>
            <person name="Lipzen A."/>
            <person name="Ng V."/>
            <person name="Sandor L."/>
            <person name="Barry K."/>
            <person name="Martinez A.T."/>
            <person name="Xiao Y."/>
            <person name="Gibbons J.G."/>
            <person name="Terashima K."/>
            <person name="Hibbett D.S."/>
            <person name="Grigoriev I.V."/>
        </authorList>
    </citation>
    <scope>NUCLEOTIDE SEQUENCE</scope>
    <source>
        <strain evidence="6">TFB9207</strain>
    </source>
</reference>
<dbReference type="GO" id="GO:0034975">
    <property type="term" value="P:protein folding in endoplasmic reticulum"/>
    <property type="evidence" value="ECO:0007669"/>
    <property type="project" value="TreeGrafter"/>
</dbReference>
<dbReference type="GO" id="GO:0016020">
    <property type="term" value="C:membrane"/>
    <property type="evidence" value="ECO:0007669"/>
    <property type="project" value="InterPro"/>
</dbReference>
<evidence type="ECO:0000259" key="5">
    <source>
        <dbReference type="PROSITE" id="PS51469"/>
    </source>
</evidence>